<reference evidence="1 2" key="1">
    <citation type="submission" date="2023-01" db="EMBL/GenBank/DDBJ databases">
        <authorList>
            <person name="Kreplak J."/>
        </authorList>
    </citation>
    <scope>NUCLEOTIDE SEQUENCE [LARGE SCALE GENOMIC DNA]</scope>
</reference>
<proteinExistence type="predicted"/>
<dbReference type="AlphaFoldDB" id="A0AAV1B9V4"/>
<evidence type="ECO:0000313" key="1">
    <source>
        <dbReference type="EMBL" id="CAI8618423.1"/>
    </source>
</evidence>
<gene>
    <name evidence="1" type="ORF">VFH_VI122320</name>
</gene>
<protein>
    <submittedName>
        <fullName evidence="1">Uncharacterized protein</fullName>
    </submittedName>
</protein>
<keyword evidence="2" id="KW-1185">Reference proteome</keyword>
<organism evidence="1 2">
    <name type="scientific">Vicia faba</name>
    <name type="common">Broad bean</name>
    <name type="synonym">Faba vulgaris</name>
    <dbReference type="NCBI Taxonomy" id="3906"/>
    <lineage>
        <taxon>Eukaryota</taxon>
        <taxon>Viridiplantae</taxon>
        <taxon>Streptophyta</taxon>
        <taxon>Embryophyta</taxon>
        <taxon>Tracheophyta</taxon>
        <taxon>Spermatophyta</taxon>
        <taxon>Magnoliopsida</taxon>
        <taxon>eudicotyledons</taxon>
        <taxon>Gunneridae</taxon>
        <taxon>Pentapetalae</taxon>
        <taxon>rosids</taxon>
        <taxon>fabids</taxon>
        <taxon>Fabales</taxon>
        <taxon>Fabaceae</taxon>
        <taxon>Papilionoideae</taxon>
        <taxon>50 kb inversion clade</taxon>
        <taxon>NPAAA clade</taxon>
        <taxon>Hologalegina</taxon>
        <taxon>IRL clade</taxon>
        <taxon>Fabeae</taxon>
        <taxon>Vicia</taxon>
    </lineage>
</organism>
<accession>A0AAV1B9V4</accession>
<sequence>MKSCLSFAHTAMLLKELVVVNSIRKINEEGETSKSNNQEPAQVNVKDLIVLANRYQKVYSSVDNVRTKVGNKDQNKEIMILKESSLKEIEFVDATQLSNIEDGLIITQKGTEDFLKKSRANMVEKNNEDYLTESNEEQDFQLAISKSR</sequence>
<dbReference type="EMBL" id="OX451741">
    <property type="protein sequence ID" value="CAI8618423.1"/>
    <property type="molecule type" value="Genomic_DNA"/>
</dbReference>
<evidence type="ECO:0000313" key="2">
    <source>
        <dbReference type="Proteomes" id="UP001157006"/>
    </source>
</evidence>
<dbReference type="Proteomes" id="UP001157006">
    <property type="component" value="Chromosome 6"/>
</dbReference>
<name>A0AAV1B9V4_VICFA</name>